<evidence type="ECO:0000256" key="7">
    <source>
        <dbReference type="ARBA" id="ARBA00022801"/>
    </source>
</evidence>
<feature type="transmembrane region" description="Helical" evidence="12">
    <location>
        <begin position="143"/>
        <end position="163"/>
    </location>
</feature>
<dbReference type="GO" id="GO:0008233">
    <property type="term" value="F:peptidase activity"/>
    <property type="evidence" value="ECO:0007669"/>
    <property type="project" value="UniProtKB-KW"/>
</dbReference>
<dbReference type="InterPro" id="IPR008915">
    <property type="entry name" value="Peptidase_M50"/>
</dbReference>
<evidence type="ECO:0000313" key="14">
    <source>
        <dbReference type="EMBL" id="MFC0581000.1"/>
    </source>
</evidence>
<comment type="cofactor">
    <cofactor evidence="1">
        <name>Zn(2+)</name>
        <dbReference type="ChEBI" id="CHEBI:29105"/>
    </cofactor>
</comment>
<evidence type="ECO:0000256" key="9">
    <source>
        <dbReference type="ARBA" id="ARBA00022989"/>
    </source>
</evidence>
<evidence type="ECO:0000256" key="1">
    <source>
        <dbReference type="ARBA" id="ARBA00001947"/>
    </source>
</evidence>
<feature type="domain" description="Peptidase M50" evidence="13">
    <location>
        <begin position="64"/>
        <end position="136"/>
    </location>
</feature>
<dbReference type="RefSeq" id="WP_377457479.1">
    <property type="nucleotide sequence ID" value="NZ_JBHLUB010000001.1"/>
</dbReference>
<evidence type="ECO:0000256" key="12">
    <source>
        <dbReference type="SAM" id="Phobius"/>
    </source>
</evidence>
<comment type="similarity">
    <text evidence="3">Belongs to the peptidase M50B family.</text>
</comment>
<feature type="transmembrane region" description="Helical" evidence="12">
    <location>
        <begin position="21"/>
        <end position="42"/>
    </location>
</feature>
<dbReference type="PANTHER" id="PTHR39188:SF3">
    <property type="entry name" value="STAGE IV SPORULATION PROTEIN FB"/>
    <property type="match status" value="1"/>
</dbReference>
<keyword evidence="8" id="KW-0862">Zinc</keyword>
<dbReference type="EMBL" id="JBHLUB010000001">
    <property type="protein sequence ID" value="MFC0581000.1"/>
    <property type="molecule type" value="Genomic_DNA"/>
</dbReference>
<accession>A0ABV6P7F2</accession>
<evidence type="ECO:0000256" key="3">
    <source>
        <dbReference type="ARBA" id="ARBA00007931"/>
    </source>
</evidence>
<evidence type="ECO:0000256" key="5">
    <source>
        <dbReference type="ARBA" id="ARBA00022692"/>
    </source>
</evidence>
<keyword evidence="11 12" id="KW-0472">Membrane</keyword>
<evidence type="ECO:0000313" key="15">
    <source>
        <dbReference type="Proteomes" id="UP001589862"/>
    </source>
</evidence>
<keyword evidence="10" id="KW-0482">Metalloprotease</keyword>
<sequence>MRSAAPAAGSRNRIQVGRFGPVPIYLNMSWFLFGAVIVMLFSPDLNLLFPELTMIGAYVFALIAALFFALSVLVHELGHVAAARAFKTPVVEVELNLLGGFTRYPRGVLSAGQEAAMAAAGPLASAATSAIFFALAGLGHGPIFYIFLMLGRVNLLLTIFNLLPASSLDGGKIVESLLFKLTGKQRPGLIVTTIASAALIAVGLALLFLTEAGQAVLNQPLIVLMYAAVGGFLIMNLIRSWRRLTFLEKLAPLAVDQLSEPAPRQVLDVPVGTYPAVPFNAEPDEVLSTAIRTRSPYLTVIDSHNDVVAVIRYETIVSAIENNPDLLHLLRKDRT</sequence>
<gene>
    <name evidence="14" type="ORF">ACFFFR_01175</name>
</gene>
<keyword evidence="7" id="KW-0378">Hydrolase</keyword>
<dbReference type="Pfam" id="PF02163">
    <property type="entry name" value="Peptidase_M50"/>
    <property type="match status" value="2"/>
</dbReference>
<keyword evidence="15" id="KW-1185">Reference proteome</keyword>
<feature type="transmembrane region" description="Helical" evidence="12">
    <location>
        <begin position="115"/>
        <end position="137"/>
    </location>
</feature>
<keyword evidence="9 12" id="KW-1133">Transmembrane helix</keyword>
<evidence type="ECO:0000256" key="4">
    <source>
        <dbReference type="ARBA" id="ARBA00022670"/>
    </source>
</evidence>
<evidence type="ECO:0000256" key="11">
    <source>
        <dbReference type="ARBA" id="ARBA00023136"/>
    </source>
</evidence>
<feature type="transmembrane region" description="Helical" evidence="12">
    <location>
        <begin position="221"/>
        <end position="238"/>
    </location>
</feature>
<proteinExistence type="inferred from homology"/>
<comment type="caution">
    <text evidence="14">The sequence shown here is derived from an EMBL/GenBank/DDBJ whole genome shotgun (WGS) entry which is preliminary data.</text>
</comment>
<name>A0ABV6P7F2_9MICC</name>
<feature type="transmembrane region" description="Helical" evidence="12">
    <location>
        <begin position="188"/>
        <end position="209"/>
    </location>
</feature>
<comment type="subcellular location">
    <subcellularLocation>
        <location evidence="2">Membrane</location>
        <topology evidence="2">Multi-pass membrane protein</topology>
    </subcellularLocation>
</comment>
<evidence type="ECO:0000256" key="6">
    <source>
        <dbReference type="ARBA" id="ARBA00022723"/>
    </source>
</evidence>
<feature type="transmembrane region" description="Helical" evidence="12">
    <location>
        <begin position="54"/>
        <end position="74"/>
    </location>
</feature>
<dbReference type="GO" id="GO:0006508">
    <property type="term" value="P:proteolysis"/>
    <property type="evidence" value="ECO:0007669"/>
    <property type="project" value="UniProtKB-KW"/>
</dbReference>
<feature type="domain" description="Peptidase M50" evidence="13">
    <location>
        <begin position="143"/>
        <end position="192"/>
    </location>
</feature>
<protein>
    <submittedName>
        <fullName evidence="14">Site-2 protease family protein</fullName>
    </submittedName>
</protein>
<dbReference type="PANTHER" id="PTHR39188">
    <property type="entry name" value="MEMBRANE-ASSOCIATED ZINC METALLOPROTEASE M50B"/>
    <property type="match status" value="1"/>
</dbReference>
<keyword evidence="5 12" id="KW-0812">Transmembrane</keyword>
<dbReference type="Proteomes" id="UP001589862">
    <property type="component" value="Unassembled WGS sequence"/>
</dbReference>
<keyword evidence="6" id="KW-0479">Metal-binding</keyword>
<evidence type="ECO:0000256" key="8">
    <source>
        <dbReference type="ARBA" id="ARBA00022833"/>
    </source>
</evidence>
<keyword evidence="4 14" id="KW-0645">Protease</keyword>
<evidence type="ECO:0000256" key="2">
    <source>
        <dbReference type="ARBA" id="ARBA00004141"/>
    </source>
</evidence>
<reference evidence="14 15" key="1">
    <citation type="submission" date="2024-09" db="EMBL/GenBank/DDBJ databases">
        <authorList>
            <person name="Sun Q."/>
            <person name="Mori K."/>
        </authorList>
    </citation>
    <scope>NUCLEOTIDE SEQUENCE [LARGE SCALE GENOMIC DNA]</scope>
    <source>
        <strain evidence="14 15">NCAIM B.02604</strain>
    </source>
</reference>
<evidence type="ECO:0000259" key="13">
    <source>
        <dbReference type="Pfam" id="PF02163"/>
    </source>
</evidence>
<evidence type="ECO:0000256" key="10">
    <source>
        <dbReference type="ARBA" id="ARBA00023049"/>
    </source>
</evidence>
<organism evidence="14 15">
    <name type="scientific">Micrococcoides hystricis</name>
    <dbReference type="NCBI Taxonomy" id="1572761"/>
    <lineage>
        <taxon>Bacteria</taxon>
        <taxon>Bacillati</taxon>
        <taxon>Actinomycetota</taxon>
        <taxon>Actinomycetes</taxon>
        <taxon>Micrococcales</taxon>
        <taxon>Micrococcaceae</taxon>
        <taxon>Micrococcoides</taxon>
    </lineage>
</organism>